<reference evidence="1 2" key="1">
    <citation type="submission" date="2013-11" db="EMBL/GenBank/DDBJ databases">
        <title>Genomic analysis of Pelistega sp. HM-7.</title>
        <authorList>
            <person name="Kumbhare S.V."/>
            <person name="Shetty S.A."/>
            <person name="Sharma O."/>
            <person name="Dhotre D.P."/>
        </authorList>
    </citation>
    <scope>NUCLEOTIDE SEQUENCE [LARGE SCALE GENOMIC DNA]</scope>
    <source>
        <strain evidence="1 2">HM-7</strain>
    </source>
</reference>
<accession>V8G086</accession>
<proteinExistence type="predicted"/>
<sequence>MPSLMRIETAQRVGIQEQASSLLALDKIILVSEATDLRAGMDTLRTKAIQRFGQVAPHEAYVFMNRTHTLLKLLMHDAMGSWLCVRRLHEGRFHGAGSRMNPALSAEQLQALALGLPWHRLGEAGIYRYCYVVVVS</sequence>
<organism evidence="1 2">
    <name type="scientific">Pelistega indica</name>
    <dbReference type="NCBI Taxonomy" id="1414851"/>
    <lineage>
        <taxon>Bacteria</taxon>
        <taxon>Pseudomonadati</taxon>
        <taxon>Pseudomonadota</taxon>
        <taxon>Betaproteobacteria</taxon>
        <taxon>Burkholderiales</taxon>
        <taxon>Alcaligenaceae</taxon>
        <taxon>Pelistega</taxon>
    </lineage>
</organism>
<protein>
    <submittedName>
        <fullName evidence="1">Transposase IS66</fullName>
    </submittedName>
</protein>
<dbReference type="PANTHER" id="PTHR36455">
    <property type="match status" value="1"/>
</dbReference>
<dbReference type="EMBL" id="AYSV01000095">
    <property type="protein sequence ID" value="ETD69501.1"/>
    <property type="molecule type" value="Genomic_DNA"/>
</dbReference>
<dbReference type="NCBIfam" id="NF033819">
    <property type="entry name" value="IS66_TnpB"/>
    <property type="match status" value="1"/>
</dbReference>
<dbReference type="OrthoDB" id="9801450at2"/>
<dbReference type="Proteomes" id="UP000018766">
    <property type="component" value="Unassembled WGS sequence"/>
</dbReference>
<dbReference type="RefSeq" id="WP_023951831.1">
    <property type="nucleotide sequence ID" value="NZ_AYSV01000095.1"/>
</dbReference>
<comment type="caution">
    <text evidence="1">The sequence shown here is derived from an EMBL/GenBank/DDBJ whole genome shotgun (WGS) entry which is preliminary data.</text>
</comment>
<dbReference type="Pfam" id="PF05717">
    <property type="entry name" value="TnpB_IS66"/>
    <property type="match status" value="1"/>
</dbReference>
<dbReference type="InterPro" id="IPR008878">
    <property type="entry name" value="Transposase_IS66_Orf2"/>
</dbReference>
<keyword evidence="2" id="KW-1185">Reference proteome</keyword>
<evidence type="ECO:0000313" key="2">
    <source>
        <dbReference type="Proteomes" id="UP000018766"/>
    </source>
</evidence>
<name>V8G086_9BURK</name>
<dbReference type="AlphaFoldDB" id="V8G086"/>
<evidence type="ECO:0000313" key="1">
    <source>
        <dbReference type="EMBL" id="ETD69501.1"/>
    </source>
</evidence>
<gene>
    <name evidence="1" type="ORF">V757_08895</name>
</gene>
<dbReference type="PANTHER" id="PTHR36455:SF1">
    <property type="entry name" value="BLR8292 PROTEIN"/>
    <property type="match status" value="1"/>
</dbReference>